<reference evidence="2 3" key="1">
    <citation type="journal article" date="2007" name="Science">
        <title>The Fusarium graminearum genome reveals a link between localized polymorphism and pathogen specialization.</title>
        <authorList>
            <person name="Cuomo C.A."/>
            <person name="Gueldener U."/>
            <person name="Xu J.-R."/>
            <person name="Trail F."/>
            <person name="Turgeon B.G."/>
            <person name="Di Pietro A."/>
            <person name="Walton J.D."/>
            <person name="Ma L.-J."/>
            <person name="Baker S.E."/>
            <person name="Rep M."/>
            <person name="Adam G."/>
            <person name="Antoniw J."/>
            <person name="Baldwin T."/>
            <person name="Calvo S.E."/>
            <person name="Chang Y.-L."/>
            <person name="DeCaprio D."/>
            <person name="Gale L.R."/>
            <person name="Gnerre S."/>
            <person name="Goswami R.S."/>
            <person name="Hammond-Kosack K."/>
            <person name="Harris L.J."/>
            <person name="Hilburn K."/>
            <person name="Kennell J.C."/>
            <person name="Kroken S."/>
            <person name="Magnuson J.K."/>
            <person name="Mannhaupt G."/>
            <person name="Mauceli E.W."/>
            <person name="Mewes H.-W."/>
            <person name="Mitterbauer R."/>
            <person name="Muehlbauer G."/>
            <person name="Muensterkoetter M."/>
            <person name="Nelson D."/>
            <person name="O'Donnell K."/>
            <person name="Ouellet T."/>
            <person name="Qi W."/>
            <person name="Quesneville H."/>
            <person name="Roncero M.I.G."/>
            <person name="Seong K.-Y."/>
            <person name="Tetko I.V."/>
            <person name="Urban M."/>
            <person name="Waalwijk C."/>
            <person name="Ward T.J."/>
            <person name="Yao J."/>
            <person name="Birren B.W."/>
            <person name="Kistler H.C."/>
        </authorList>
    </citation>
    <scope>NUCLEOTIDE SEQUENCE [LARGE SCALE GENOMIC DNA]</scope>
    <source>
        <strain evidence="3">ATCC MYA-4620 / CBS 123657 / FGSC 9075 / NRRL 31084 / PH-1</strain>
        <strain evidence="2">PH-1 / ATCC MYA-4620 / FGSC 9075 / NRRL 31084</strain>
    </source>
</reference>
<evidence type="ECO:0000313" key="1">
    <source>
        <dbReference type="EMBL" id="CEF78779.1"/>
    </source>
</evidence>
<gene>
    <name evidence="1" type="ORF">FGRAMPH1_01T13953</name>
</gene>
<sequence length="61" mass="7198">MTLDPVSQNDPTGKRLNGWYNVKQNMPSAPYIKSHGKIKYKLEREVRNIISVTARWIRRKN</sequence>
<dbReference type="EnsemblFungi" id="CEF78779">
    <property type="protein sequence ID" value="CEF78779"/>
    <property type="gene ID" value="FGRRES_15213"/>
</dbReference>
<accession>A0A098DIL1</accession>
<dbReference type="AlphaFoldDB" id="A0A098DIL1"/>
<reference evidence="2 3" key="2">
    <citation type="journal article" date="2010" name="Nature">
        <title>Comparative genomics reveals mobile pathogenicity chromosomes in Fusarium.</title>
        <authorList>
            <person name="Ma L.J."/>
            <person name="van der Does H.C."/>
            <person name="Borkovich K.A."/>
            <person name="Coleman J.J."/>
            <person name="Daboussi M.J."/>
            <person name="Di Pietro A."/>
            <person name="Dufresne M."/>
            <person name="Freitag M."/>
            <person name="Grabherr M."/>
            <person name="Henrissat B."/>
            <person name="Houterman P.M."/>
            <person name="Kang S."/>
            <person name="Shim W.B."/>
            <person name="Woloshuk C."/>
            <person name="Xie X."/>
            <person name="Xu J.R."/>
            <person name="Antoniw J."/>
            <person name="Baker S.E."/>
            <person name="Bluhm B.H."/>
            <person name="Breakspear A."/>
            <person name="Brown D.W."/>
            <person name="Butchko R.A."/>
            <person name="Chapman S."/>
            <person name="Coulson R."/>
            <person name="Coutinho P.M."/>
            <person name="Danchin E.G."/>
            <person name="Diener A."/>
            <person name="Gale L.R."/>
            <person name="Gardiner D.M."/>
            <person name="Goff S."/>
            <person name="Hammond-Kosack K.E."/>
            <person name="Hilburn K."/>
            <person name="Hua-Van A."/>
            <person name="Jonkers W."/>
            <person name="Kazan K."/>
            <person name="Kodira C.D."/>
            <person name="Koehrsen M."/>
            <person name="Kumar L."/>
            <person name="Lee Y.H."/>
            <person name="Li L."/>
            <person name="Manners J.M."/>
            <person name="Miranda-Saavedra D."/>
            <person name="Mukherjee M."/>
            <person name="Park G."/>
            <person name="Park J."/>
            <person name="Park S.Y."/>
            <person name="Proctor R.H."/>
            <person name="Regev A."/>
            <person name="Ruiz-Roldan M.C."/>
            <person name="Sain D."/>
            <person name="Sakthikumar S."/>
            <person name="Sykes S."/>
            <person name="Schwartz D.C."/>
            <person name="Turgeon B.G."/>
            <person name="Wapinski I."/>
            <person name="Yoder O."/>
            <person name="Young S."/>
            <person name="Zeng Q."/>
            <person name="Zhou S."/>
            <person name="Galagan J."/>
            <person name="Cuomo C.A."/>
            <person name="Kistler H.C."/>
            <person name="Rep M."/>
        </authorList>
    </citation>
    <scope>GENOME REANNOTATION</scope>
    <source>
        <strain evidence="3">ATCC MYA-4620 / CBS 123657 / FGSC 9075 / NRRL 31084 / PH-1</strain>
        <strain evidence="2">PH-1 / ATCC MYA-4620 / FGSC 9075 / NRRL 31084</strain>
    </source>
</reference>
<dbReference type="VEuPathDB" id="FungiDB:FGRAMPH1_01G13953"/>
<organism evidence="1 3">
    <name type="scientific">Gibberella zeae (strain ATCC MYA-4620 / CBS 123657 / FGSC 9075 / NRRL 31084 / PH-1)</name>
    <name type="common">Wheat head blight fungus</name>
    <name type="synonym">Fusarium graminearum</name>
    <dbReference type="NCBI Taxonomy" id="229533"/>
    <lineage>
        <taxon>Eukaryota</taxon>
        <taxon>Fungi</taxon>
        <taxon>Dikarya</taxon>
        <taxon>Ascomycota</taxon>
        <taxon>Pezizomycotina</taxon>
        <taxon>Sordariomycetes</taxon>
        <taxon>Hypocreomycetidae</taxon>
        <taxon>Hypocreales</taxon>
        <taxon>Nectriaceae</taxon>
        <taxon>Fusarium</taxon>
    </lineage>
</organism>
<reference evidence="2" key="4">
    <citation type="submission" date="2017-01" db="UniProtKB">
        <authorList>
            <consortium name="EnsemblFungi"/>
        </authorList>
    </citation>
    <scope>IDENTIFICATION</scope>
    <source>
        <strain evidence="2">PH-1 / ATCC MYA-4620 / FGSC 9075 / NRRL 31084</strain>
    </source>
</reference>
<dbReference type="InParanoid" id="A0A098DIL1"/>
<protein>
    <submittedName>
        <fullName evidence="1">Chromosome 2, complete genome</fullName>
    </submittedName>
</protein>
<dbReference type="EMBL" id="HG970333">
    <property type="protein sequence ID" value="CEF78779.1"/>
    <property type="molecule type" value="Genomic_DNA"/>
</dbReference>
<accession>A0A0E0S5K4</accession>
<dbReference type="Proteomes" id="UP000070720">
    <property type="component" value="Chromosome 2"/>
</dbReference>
<evidence type="ECO:0000313" key="2">
    <source>
        <dbReference type="EnsemblFungi" id="CEF78779"/>
    </source>
</evidence>
<reference evidence="1 3" key="3">
    <citation type="journal article" date="2015" name="BMC Genomics">
        <title>The completed genome sequence of the pathogenic ascomycete fungus Fusarium graminearum.</title>
        <authorList>
            <person name="King R."/>
            <person name="Urban M."/>
            <person name="Hammond-Kosack M.C."/>
            <person name="Hassani-Pak K."/>
            <person name="Hammond-Kosack K.E."/>
        </authorList>
    </citation>
    <scope>NUCLEOTIDE SEQUENCE [LARGE SCALE GENOMIC DNA]</scope>
    <source>
        <strain evidence="3">ATCC MYA-4620 / CBS 123657 / FGSC 9075 / NRRL 31084 / PH-1</strain>
        <strain evidence="1">PH-1</strain>
    </source>
</reference>
<name>A0A098DIL1_GIBZE</name>
<proteinExistence type="predicted"/>
<evidence type="ECO:0000313" key="3">
    <source>
        <dbReference type="Proteomes" id="UP000070720"/>
    </source>
</evidence>
<keyword evidence="3" id="KW-1185">Reference proteome</keyword>